<keyword evidence="4 8" id="KW-0812">Transmembrane</keyword>
<dbReference type="RefSeq" id="WP_255058488.1">
    <property type="nucleotide sequence ID" value="NZ_JANDBD010000002.1"/>
</dbReference>
<evidence type="ECO:0000256" key="4">
    <source>
        <dbReference type="ARBA" id="ARBA00022692"/>
    </source>
</evidence>
<dbReference type="EMBL" id="JANDBD010000002">
    <property type="protein sequence ID" value="MCP9271441.1"/>
    <property type="molecule type" value="Genomic_DNA"/>
</dbReference>
<dbReference type="PANTHER" id="PTHR32507">
    <property type="entry name" value="NA(+)/H(+) ANTIPORTER 1"/>
    <property type="match status" value="1"/>
</dbReference>
<evidence type="ECO:0000256" key="8">
    <source>
        <dbReference type="SAM" id="Phobius"/>
    </source>
</evidence>
<keyword evidence="7 8" id="KW-0472">Membrane</keyword>
<evidence type="ECO:0000256" key="3">
    <source>
        <dbReference type="ARBA" id="ARBA00022449"/>
    </source>
</evidence>
<proteinExistence type="predicted"/>
<dbReference type="PANTHER" id="PTHR32507:SF8">
    <property type="entry name" value="CNH1P"/>
    <property type="match status" value="1"/>
</dbReference>
<protein>
    <submittedName>
        <fullName evidence="10">Cation:proton antiporter</fullName>
    </submittedName>
</protein>
<evidence type="ECO:0000259" key="9">
    <source>
        <dbReference type="Pfam" id="PF00999"/>
    </source>
</evidence>
<keyword evidence="6" id="KW-0406">Ion transport</keyword>
<feature type="transmembrane region" description="Helical" evidence="8">
    <location>
        <begin position="282"/>
        <end position="300"/>
    </location>
</feature>
<feature type="transmembrane region" description="Helical" evidence="8">
    <location>
        <begin position="340"/>
        <end position="359"/>
    </location>
</feature>
<evidence type="ECO:0000256" key="6">
    <source>
        <dbReference type="ARBA" id="ARBA00023065"/>
    </source>
</evidence>
<evidence type="ECO:0000256" key="2">
    <source>
        <dbReference type="ARBA" id="ARBA00022448"/>
    </source>
</evidence>
<keyword evidence="11" id="KW-1185">Reference proteome</keyword>
<reference evidence="10 11" key="1">
    <citation type="submission" date="2022-06" db="EMBL/GenBank/DDBJ databases">
        <title>Mycolicibacterium sp. CAU 1645 isolated from seawater.</title>
        <authorList>
            <person name="Kim W."/>
        </authorList>
    </citation>
    <scope>NUCLEOTIDE SEQUENCE [LARGE SCALE GENOMIC DNA]</scope>
    <source>
        <strain evidence="10 11">CAU 1645</strain>
    </source>
</reference>
<feature type="transmembrane region" description="Helical" evidence="8">
    <location>
        <begin position="28"/>
        <end position="45"/>
    </location>
</feature>
<sequence length="406" mass="42214">MLIGVIAFAIVLAAWSLCARRLELRQVGAPLVLVLAGVAVGFVVSDELNATLNTEVAQRMAEVILAILLFVDATDVRGGLFGRDPRSAIRVLFVAMPLALAAGVGLGLWLLPGLSWAVVLIIACVVVPVDFAPASSALRDPRIPERVRDALNVEAGYNDGIVSPLFIFALVLAGDHSHASTPLDALASAFPQAVKAVIVGLAIGAVVAWASNAAEHRNLMTAQSKRVILVAVPLLAYTGSIAIQGNGFVSAFVCGIAYVALRKTAEPGALRADLELLDDISFLLTAIMWFVFGAAAVLALSGGVPLGLAVFCLLALTVVRMVPVLIALLGSQFSWRERALVGWLGPRGTTSIVFGLLAFNVLSDQAEVDVLLATVLTVLGSVVLHGLGAPAAANVFARRGANKLTG</sequence>
<feature type="transmembrane region" description="Helical" evidence="8">
    <location>
        <begin position="91"/>
        <end position="110"/>
    </location>
</feature>
<feature type="transmembrane region" description="Helical" evidence="8">
    <location>
        <begin position="196"/>
        <end position="214"/>
    </location>
</feature>
<dbReference type="Proteomes" id="UP001651690">
    <property type="component" value="Unassembled WGS sequence"/>
</dbReference>
<evidence type="ECO:0000313" key="10">
    <source>
        <dbReference type="EMBL" id="MCP9271441.1"/>
    </source>
</evidence>
<evidence type="ECO:0000313" key="11">
    <source>
        <dbReference type="Proteomes" id="UP001651690"/>
    </source>
</evidence>
<comment type="caution">
    <text evidence="10">The sequence shown here is derived from an EMBL/GenBank/DDBJ whole genome shotgun (WGS) entry which is preliminary data.</text>
</comment>
<keyword evidence="2" id="KW-0813">Transport</keyword>
<feature type="transmembrane region" description="Helical" evidence="8">
    <location>
        <begin position="234"/>
        <end position="261"/>
    </location>
</feature>
<gene>
    <name evidence="10" type="ORF">NM203_04490</name>
</gene>
<evidence type="ECO:0000256" key="7">
    <source>
        <dbReference type="ARBA" id="ARBA00023136"/>
    </source>
</evidence>
<name>A0ABT1LX43_9MYCO</name>
<feature type="domain" description="Cation/H+ exchanger transmembrane" evidence="9">
    <location>
        <begin position="10"/>
        <end position="389"/>
    </location>
</feature>
<feature type="transmembrane region" description="Helical" evidence="8">
    <location>
        <begin position="371"/>
        <end position="397"/>
    </location>
</feature>
<dbReference type="Pfam" id="PF00999">
    <property type="entry name" value="Na_H_Exchanger"/>
    <property type="match status" value="1"/>
</dbReference>
<evidence type="ECO:0000256" key="1">
    <source>
        <dbReference type="ARBA" id="ARBA00004651"/>
    </source>
</evidence>
<dbReference type="InterPro" id="IPR006153">
    <property type="entry name" value="Cation/H_exchanger_TM"/>
</dbReference>
<accession>A0ABT1LX43</accession>
<organism evidence="10 11">
    <name type="scientific">Mycolicibacterium arenosum</name>
    <dbReference type="NCBI Taxonomy" id="2952157"/>
    <lineage>
        <taxon>Bacteria</taxon>
        <taxon>Bacillati</taxon>
        <taxon>Actinomycetota</taxon>
        <taxon>Actinomycetes</taxon>
        <taxon>Mycobacteriales</taxon>
        <taxon>Mycobacteriaceae</taxon>
        <taxon>Mycolicibacterium</taxon>
    </lineage>
</organism>
<feature type="transmembrane region" description="Helical" evidence="8">
    <location>
        <begin position="116"/>
        <end position="138"/>
    </location>
</feature>
<feature type="transmembrane region" description="Helical" evidence="8">
    <location>
        <begin position="306"/>
        <end position="328"/>
    </location>
</feature>
<keyword evidence="5 8" id="KW-1133">Transmembrane helix</keyword>
<keyword evidence="3" id="KW-0050">Antiport</keyword>
<evidence type="ECO:0000256" key="5">
    <source>
        <dbReference type="ARBA" id="ARBA00022989"/>
    </source>
</evidence>
<comment type="subcellular location">
    <subcellularLocation>
        <location evidence="1">Cell membrane</location>
        <topology evidence="1">Multi-pass membrane protein</topology>
    </subcellularLocation>
</comment>